<keyword evidence="5 7" id="KW-1133">Transmembrane helix</keyword>
<dbReference type="GO" id="GO:0055085">
    <property type="term" value="P:transmembrane transport"/>
    <property type="evidence" value="ECO:0007669"/>
    <property type="project" value="InterPro"/>
</dbReference>
<evidence type="ECO:0000256" key="3">
    <source>
        <dbReference type="ARBA" id="ARBA00022475"/>
    </source>
</evidence>
<evidence type="ECO:0000256" key="1">
    <source>
        <dbReference type="ARBA" id="ARBA00004651"/>
    </source>
</evidence>
<evidence type="ECO:0000256" key="5">
    <source>
        <dbReference type="ARBA" id="ARBA00022989"/>
    </source>
</evidence>
<dbReference type="Pfam" id="PF00528">
    <property type="entry name" value="BPD_transp_1"/>
    <property type="match status" value="1"/>
</dbReference>
<dbReference type="SUPFAM" id="SSF161098">
    <property type="entry name" value="MetI-like"/>
    <property type="match status" value="1"/>
</dbReference>
<evidence type="ECO:0000313" key="9">
    <source>
        <dbReference type="Proteomes" id="UP000235723"/>
    </source>
</evidence>
<comment type="similarity">
    <text evidence="7">Belongs to the binding-protein-dependent transport system permease family.</text>
</comment>
<dbReference type="RefSeq" id="WP_102164207.1">
    <property type="nucleotide sequence ID" value="NZ_CAUPKI010000002.1"/>
</dbReference>
<dbReference type="Gene3D" id="1.10.3720.10">
    <property type="entry name" value="MetI-like"/>
    <property type="match status" value="1"/>
</dbReference>
<evidence type="ECO:0000256" key="4">
    <source>
        <dbReference type="ARBA" id="ARBA00022692"/>
    </source>
</evidence>
<comment type="caution">
    <text evidence="8">The sequence shown here is derived from an EMBL/GenBank/DDBJ whole genome shotgun (WGS) entry which is preliminary data.</text>
</comment>
<keyword evidence="6 7" id="KW-0472">Membrane</keyword>
<sequence>MRNKKNVKNTIILTIIVILLLFPILILINSSLKTYNELITWPPKFFDSFHFENYTQVLSGDKSIVKEFFNSLQISVITMLICILIGSLAAYSVTRFDFKGKNAFMNIILVTQMFSSVIIVNAMYIIFRQFNLLDTKLSLIIATTTSCLPMTVWLLHSYFSQIPIDYEEASWMDGANRLQGIKDVLLPLCFPGIITAGLFAFIAAWGDLIYAKSFITSPELRTISLALTDFQDLYKTTWETQMAASVIATLPPFILFFLIQKYLIKSMVSQGVKG</sequence>
<keyword evidence="3" id="KW-1003">Cell membrane</keyword>
<dbReference type="CDD" id="cd06261">
    <property type="entry name" value="TM_PBP2"/>
    <property type="match status" value="1"/>
</dbReference>
<feature type="transmembrane region" description="Helical" evidence="7">
    <location>
        <begin position="12"/>
        <end position="32"/>
    </location>
</feature>
<accession>A0A2N6SSJ9</accession>
<dbReference type="Proteomes" id="UP000235723">
    <property type="component" value="Unassembled WGS sequence"/>
</dbReference>
<gene>
    <name evidence="8" type="ORF">CJ208_05245</name>
</gene>
<keyword evidence="4 7" id="KW-0812">Transmembrane</keyword>
<evidence type="ECO:0000256" key="2">
    <source>
        <dbReference type="ARBA" id="ARBA00022448"/>
    </source>
</evidence>
<feature type="transmembrane region" description="Helical" evidence="7">
    <location>
        <begin position="72"/>
        <end position="91"/>
    </location>
</feature>
<reference evidence="8 9" key="1">
    <citation type="submission" date="2017-09" db="EMBL/GenBank/DDBJ databases">
        <title>Bacterial strain isolated from the female urinary microbiota.</title>
        <authorList>
            <person name="Thomas-White K."/>
            <person name="Kumar N."/>
            <person name="Forster S."/>
            <person name="Putonti C."/>
            <person name="Lawley T."/>
            <person name="Wolfe A.J."/>
        </authorList>
    </citation>
    <scope>NUCLEOTIDE SEQUENCE [LARGE SCALE GENOMIC DNA]</scope>
    <source>
        <strain evidence="8 9">UMB0115</strain>
    </source>
</reference>
<feature type="transmembrane region" description="Helical" evidence="7">
    <location>
        <begin position="242"/>
        <end position="259"/>
    </location>
</feature>
<dbReference type="EMBL" id="PNHD01000006">
    <property type="protein sequence ID" value="PMC59996.1"/>
    <property type="molecule type" value="Genomic_DNA"/>
</dbReference>
<organism evidence="8 9">
    <name type="scientific">Finegoldia magna</name>
    <name type="common">Peptostreptococcus magnus</name>
    <dbReference type="NCBI Taxonomy" id="1260"/>
    <lineage>
        <taxon>Bacteria</taxon>
        <taxon>Bacillati</taxon>
        <taxon>Bacillota</taxon>
        <taxon>Tissierellia</taxon>
        <taxon>Tissierellales</taxon>
        <taxon>Peptoniphilaceae</taxon>
        <taxon>Finegoldia</taxon>
    </lineage>
</organism>
<evidence type="ECO:0000256" key="7">
    <source>
        <dbReference type="RuleBase" id="RU363032"/>
    </source>
</evidence>
<evidence type="ECO:0000313" key="8">
    <source>
        <dbReference type="EMBL" id="PMC59996.1"/>
    </source>
</evidence>
<proteinExistence type="inferred from homology"/>
<protein>
    <submittedName>
        <fullName evidence="8">Carbohydrate ABC transporter permease</fullName>
    </submittedName>
</protein>
<evidence type="ECO:0000256" key="6">
    <source>
        <dbReference type="ARBA" id="ARBA00023136"/>
    </source>
</evidence>
<name>A0A2N6SSJ9_FINMA</name>
<dbReference type="PROSITE" id="PS50928">
    <property type="entry name" value="ABC_TM1"/>
    <property type="match status" value="1"/>
</dbReference>
<dbReference type="PANTHER" id="PTHR32243:SF18">
    <property type="entry name" value="INNER MEMBRANE ABC TRANSPORTER PERMEASE PROTEIN YCJP"/>
    <property type="match status" value="1"/>
</dbReference>
<feature type="transmembrane region" description="Helical" evidence="7">
    <location>
        <begin position="103"/>
        <end position="127"/>
    </location>
</feature>
<dbReference type="InterPro" id="IPR000515">
    <property type="entry name" value="MetI-like"/>
</dbReference>
<comment type="subcellular location">
    <subcellularLocation>
        <location evidence="1 7">Cell membrane</location>
        <topology evidence="1 7">Multi-pass membrane protein</topology>
    </subcellularLocation>
</comment>
<dbReference type="AlphaFoldDB" id="A0A2N6SSJ9"/>
<dbReference type="PANTHER" id="PTHR32243">
    <property type="entry name" value="MALTOSE TRANSPORT SYSTEM PERMEASE-RELATED"/>
    <property type="match status" value="1"/>
</dbReference>
<dbReference type="InterPro" id="IPR035906">
    <property type="entry name" value="MetI-like_sf"/>
</dbReference>
<feature type="transmembrane region" description="Helical" evidence="7">
    <location>
        <begin position="139"/>
        <end position="159"/>
    </location>
</feature>
<feature type="transmembrane region" description="Helical" evidence="7">
    <location>
        <begin position="184"/>
        <end position="205"/>
    </location>
</feature>
<keyword evidence="2 7" id="KW-0813">Transport</keyword>
<dbReference type="GO" id="GO:0005886">
    <property type="term" value="C:plasma membrane"/>
    <property type="evidence" value="ECO:0007669"/>
    <property type="project" value="UniProtKB-SubCell"/>
</dbReference>
<dbReference type="InterPro" id="IPR050901">
    <property type="entry name" value="BP-dep_ABC_trans_perm"/>
</dbReference>